<proteinExistence type="predicted"/>
<evidence type="ECO:0000313" key="2">
    <source>
        <dbReference type="EMBL" id="KAJ9607937.1"/>
    </source>
</evidence>
<keyword evidence="3" id="KW-1185">Reference proteome</keyword>
<dbReference type="Proteomes" id="UP001172673">
    <property type="component" value="Unassembled WGS sequence"/>
</dbReference>
<evidence type="ECO:0000256" key="1">
    <source>
        <dbReference type="SAM" id="MobiDB-lite"/>
    </source>
</evidence>
<reference evidence="2" key="1">
    <citation type="submission" date="2022-10" db="EMBL/GenBank/DDBJ databases">
        <title>Culturing micro-colonial fungi from biological soil crusts in the Mojave desert and describing Neophaeococcomyces mojavensis, and introducing the new genera and species Taxawa tesnikishii.</title>
        <authorList>
            <person name="Kurbessoian T."/>
            <person name="Stajich J.E."/>
        </authorList>
    </citation>
    <scope>NUCLEOTIDE SEQUENCE</scope>
    <source>
        <strain evidence="2">TK_41</strain>
    </source>
</reference>
<evidence type="ECO:0000313" key="3">
    <source>
        <dbReference type="Proteomes" id="UP001172673"/>
    </source>
</evidence>
<dbReference type="AlphaFoldDB" id="A0AA38X6V1"/>
<organism evidence="2 3">
    <name type="scientific">Cladophialophora chaetospira</name>
    <dbReference type="NCBI Taxonomy" id="386627"/>
    <lineage>
        <taxon>Eukaryota</taxon>
        <taxon>Fungi</taxon>
        <taxon>Dikarya</taxon>
        <taxon>Ascomycota</taxon>
        <taxon>Pezizomycotina</taxon>
        <taxon>Eurotiomycetes</taxon>
        <taxon>Chaetothyriomycetidae</taxon>
        <taxon>Chaetothyriales</taxon>
        <taxon>Herpotrichiellaceae</taxon>
        <taxon>Cladophialophora</taxon>
    </lineage>
</organism>
<feature type="region of interest" description="Disordered" evidence="1">
    <location>
        <begin position="24"/>
        <end position="78"/>
    </location>
</feature>
<protein>
    <submittedName>
        <fullName evidence="2">Uncharacterized protein</fullName>
    </submittedName>
</protein>
<dbReference type="EMBL" id="JAPDRK010000011">
    <property type="protein sequence ID" value="KAJ9607937.1"/>
    <property type="molecule type" value="Genomic_DNA"/>
</dbReference>
<feature type="compositionally biased region" description="Polar residues" evidence="1">
    <location>
        <begin position="53"/>
        <end position="68"/>
    </location>
</feature>
<accession>A0AA38X6V1</accession>
<name>A0AA38X6V1_9EURO</name>
<sequence length="101" mass="10932">MGTCPNLWCQFAHVGYQGKQVPNLPPPASEDWSAYTLVSPAAEQEHDRMNPFSPKSANEQATTPSVNGQDVDAANNETVDDEMEAVSDTGSFSLQDDFIAL</sequence>
<comment type="caution">
    <text evidence="2">The sequence shown here is derived from an EMBL/GenBank/DDBJ whole genome shotgun (WGS) entry which is preliminary data.</text>
</comment>
<gene>
    <name evidence="2" type="ORF">H2200_008016</name>
</gene>